<comment type="caution">
    <text evidence="2">The sequence shown here is derived from an EMBL/GenBank/DDBJ whole genome shotgun (WGS) entry which is preliminary data.</text>
</comment>
<gene>
    <name evidence="2" type="ORF">QJ129_03035</name>
</gene>
<feature type="transmembrane region" description="Helical" evidence="1">
    <location>
        <begin position="95"/>
        <end position="118"/>
    </location>
</feature>
<evidence type="ECO:0000313" key="3">
    <source>
        <dbReference type="Proteomes" id="UP001233782"/>
    </source>
</evidence>
<dbReference type="RefSeq" id="WP_273572308.1">
    <property type="nucleotide sequence ID" value="NZ_JAQRAT010000022.1"/>
</dbReference>
<evidence type="ECO:0000313" key="2">
    <source>
        <dbReference type="EMBL" id="MDI3048225.1"/>
    </source>
</evidence>
<evidence type="ECO:0000256" key="1">
    <source>
        <dbReference type="SAM" id="Phobius"/>
    </source>
</evidence>
<organism evidence="2 3">
    <name type="scientific">Metamycoplasma hyosynoviae</name>
    <dbReference type="NCBI Taxonomy" id="29559"/>
    <lineage>
        <taxon>Bacteria</taxon>
        <taxon>Bacillati</taxon>
        <taxon>Mycoplasmatota</taxon>
        <taxon>Mycoplasmoidales</taxon>
        <taxon>Metamycoplasmataceae</taxon>
        <taxon>Metamycoplasma</taxon>
    </lineage>
</organism>
<dbReference type="AlphaFoldDB" id="A0AAP4ALE1"/>
<name>A0AAP4ALE1_9BACT</name>
<protein>
    <submittedName>
        <fullName evidence="2">Uncharacterized protein</fullName>
    </submittedName>
</protein>
<keyword evidence="1" id="KW-1133">Transmembrane helix</keyword>
<feature type="transmembrane region" description="Helical" evidence="1">
    <location>
        <begin position="63"/>
        <end position="89"/>
    </location>
</feature>
<proteinExistence type="predicted"/>
<dbReference type="Proteomes" id="UP001233782">
    <property type="component" value="Unassembled WGS sequence"/>
</dbReference>
<sequence length="239" mass="28427">MNGIYISIGLQVIAVILYVAILTIYRHIYNKKIFFSLTAMEIFHNEVLKISNKFYRWVFWKNVILSYIVIISLPIIATGNMASILALTINSNIKYIWLILCLVSVVILNIVFTIIFSFPKFWSQQKSYKYINSSEYGEKNFFEDDILDKEEYDEFSKKLDEKFLLDFINQKDKIIKTYNLNEIQKICFKKGKFSANELNYLLFVNPKFILLNKENLDFKTLSYLRIYLFKKINDTIAFY</sequence>
<feature type="transmembrane region" description="Helical" evidence="1">
    <location>
        <begin position="6"/>
        <end position="25"/>
    </location>
</feature>
<accession>A0AAP4ALE1</accession>
<reference evidence="2" key="1">
    <citation type="submission" date="2023-04" db="EMBL/GenBank/DDBJ databases">
        <title>Genomes of recent Mycoplasma hyosynoviae isolates 2023.</title>
        <authorList>
            <person name="Spergser J."/>
        </authorList>
    </citation>
    <scope>NUCLEOTIDE SEQUENCE</scope>
    <source>
        <strain evidence="2">SN1J23N</strain>
    </source>
</reference>
<keyword evidence="1" id="KW-0812">Transmembrane</keyword>
<keyword evidence="1" id="KW-0472">Membrane</keyword>
<dbReference type="EMBL" id="JASBCP010000006">
    <property type="protein sequence ID" value="MDI3048225.1"/>
    <property type="molecule type" value="Genomic_DNA"/>
</dbReference>